<name>A0A542DER3_AMYCI</name>
<organism evidence="2 3">
    <name type="scientific">Amycolatopsis cihanbeyliensis</name>
    <dbReference type="NCBI Taxonomy" id="1128664"/>
    <lineage>
        <taxon>Bacteria</taxon>
        <taxon>Bacillati</taxon>
        <taxon>Actinomycetota</taxon>
        <taxon>Actinomycetes</taxon>
        <taxon>Pseudonocardiales</taxon>
        <taxon>Pseudonocardiaceae</taxon>
        <taxon>Amycolatopsis</taxon>
    </lineage>
</organism>
<evidence type="ECO:0000313" key="3">
    <source>
        <dbReference type="Proteomes" id="UP000320876"/>
    </source>
</evidence>
<reference evidence="2 3" key="1">
    <citation type="submission" date="2019-06" db="EMBL/GenBank/DDBJ databases">
        <title>Sequencing the genomes of 1000 actinobacteria strains.</title>
        <authorList>
            <person name="Klenk H.-P."/>
        </authorList>
    </citation>
    <scope>NUCLEOTIDE SEQUENCE [LARGE SCALE GENOMIC DNA]</scope>
    <source>
        <strain evidence="2 3">DSM 45679</strain>
    </source>
</reference>
<proteinExistence type="predicted"/>
<evidence type="ECO:0000313" key="2">
    <source>
        <dbReference type="EMBL" id="TQJ01562.1"/>
    </source>
</evidence>
<dbReference type="RefSeq" id="WP_246076261.1">
    <property type="nucleotide sequence ID" value="NZ_VFML01000001.1"/>
</dbReference>
<protein>
    <recommendedName>
        <fullName evidence="4">NAD(P)-binding protein</fullName>
    </recommendedName>
</protein>
<evidence type="ECO:0000256" key="1">
    <source>
        <dbReference type="SAM" id="MobiDB-lite"/>
    </source>
</evidence>
<dbReference type="EMBL" id="VFML01000001">
    <property type="protein sequence ID" value="TQJ01562.1"/>
    <property type="molecule type" value="Genomic_DNA"/>
</dbReference>
<evidence type="ECO:0008006" key="4">
    <source>
        <dbReference type="Google" id="ProtNLM"/>
    </source>
</evidence>
<keyword evidence="3" id="KW-1185">Reference proteome</keyword>
<dbReference type="AlphaFoldDB" id="A0A542DER3"/>
<gene>
    <name evidence="2" type="ORF">FB471_1250</name>
</gene>
<accession>A0A542DER3</accession>
<sequence length="203" mass="21580">MSGKNALILAGTGMLDKVVQTLIVEGWQVVLPSRRYNPIAFRGTENGSGTAARRALRPKGHLPTVGRDAPGYATWVEAQWERPHELARAAEKALARPADLLVAWVHDSDRRSVIGAVESLLDPSAPVVEVAGGRGSGPTDDPAEPALPGHPTQQVLLGTVSERDSGRALAQAEIVEGVLTAVRRALDGRPSSLHQLGQRRPLP</sequence>
<dbReference type="Proteomes" id="UP000320876">
    <property type="component" value="Unassembled WGS sequence"/>
</dbReference>
<comment type="caution">
    <text evidence="2">The sequence shown here is derived from an EMBL/GenBank/DDBJ whole genome shotgun (WGS) entry which is preliminary data.</text>
</comment>
<feature type="region of interest" description="Disordered" evidence="1">
    <location>
        <begin position="129"/>
        <end position="151"/>
    </location>
</feature>